<evidence type="ECO:0000256" key="4">
    <source>
        <dbReference type="ARBA" id="ARBA00023136"/>
    </source>
</evidence>
<dbReference type="GO" id="GO:0022857">
    <property type="term" value="F:transmembrane transporter activity"/>
    <property type="evidence" value="ECO:0007669"/>
    <property type="project" value="InterPro"/>
</dbReference>
<evidence type="ECO:0000313" key="8">
    <source>
        <dbReference type="Proteomes" id="UP000696573"/>
    </source>
</evidence>
<dbReference type="AlphaFoldDB" id="A0A9N9VC05"/>
<dbReference type="Gene3D" id="1.20.1250.20">
    <property type="entry name" value="MFS general substrate transporter like domains"/>
    <property type="match status" value="1"/>
</dbReference>
<evidence type="ECO:0000256" key="1">
    <source>
        <dbReference type="ARBA" id="ARBA00004141"/>
    </source>
</evidence>
<feature type="transmembrane region" description="Helical" evidence="5">
    <location>
        <begin position="165"/>
        <end position="183"/>
    </location>
</feature>
<dbReference type="InterPro" id="IPR036259">
    <property type="entry name" value="MFS_trans_sf"/>
</dbReference>
<name>A0A9N9VC05_9HYPO</name>
<dbReference type="PROSITE" id="PS50850">
    <property type="entry name" value="MFS"/>
    <property type="match status" value="1"/>
</dbReference>
<evidence type="ECO:0000256" key="3">
    <source>
        <dbReference type="ARBA" id="ARBA00022989"/>
    </source>
</evidence>
<feature type="transmembrane region" description="Helical" evidence="5">
    <location>
        <begin position="340"/>
        <end position="360"/>
    </location>
</feature>
<keyword evidence="2 5" id="KW-0812">Transmembrane</keyword>
<feature type="domain" description="Major facilitator superfamily (MFS) profile" evidence="6">
    <location>
        <begin position="1"/>
        <end position="500"/>
    </location>
</feature>
<feature type="transmembrane region" description="Helical" evidence="5">
    <location>
        <begin position="398"/>
        <end position="419"/>
    </location>
</feature>
<dbReference type="Pfam" id="PF07690">
    <property type="entry name" value="MFS_1"/>
    <property type="match status" value="1"/>
</dbReference>
<dbReference type="EMBL" id="CABFNQ020000676">
    <property type="protein sequence ID" value="CAH0022351.1"/>
    <property type="molecule type" value="Genomic_DNA"/>
</dbReference>
<evidence type="ECO:0000256" key="2">
    <source>
        <dbReference type="ARBA" id="ARBA00022692"/>
    </source>
</evidence>
<evidence type="ECO:0000259" key="6">
    <source>
        <dbReference type="PROSITE" id="PS50850"/>
    </source>
</evidence>
<dbReference type="SUPFAM" id="SSF103473">
    <property type="entry name" value="MFS general substrate transporter"/>
    <property type="match status" value="1"/>
</dbReference>
<comment type="caution">
    <text evidence="7">The sequence shown here is derived from an EMBL/GenBank/DDBJ whole genome shotgun (WGS) entry which is preliminary data.</text>
</comment>
<feature type="transmembrane region" description="Helical" evidence="5">
    <location>
        <begin position="106"/>
        <end position="125"/>
    </location>
</feature>
<keyword evidence="4 5" id="KW-0472">Membrane</keyword>
<evidence type="ECO:0000313" key="7">
    <source>
        <dbReference type="EMBL" id="CAH0022351.1"/>
    </source>
</evidence>
<comment type="subcellular location">
    <subcellularLocation>
        <location evidence="1">Membrane</location>
        <topology evidence="1">Multi-pass membrane protein</topology>
    </subcellularLocation>
</comment>
<proteinExistence type="predicted"/>
<reference evidence="7" key="1">
    <citation type="submission" date="2021-10" db="EMBL/GenBank/DDBJ databases">
        <authorList>
            <person name="Piombo E."/>
        </authorList>
    </citation>
    <scope>NUCLEOTIDE SEQUENCE</scope>
</reference>
<feature type="transmembrane region" description="Helical" evidence="5">
    <location>
        <begin position="271"/>
        <end position="291"/>
    </location>
</feature>
<dbReference type="InterPro" id="IPR020846">
    <property type="entry name" value="MFS_dom"/>
</dbReference>
<feature type="transmembrane region" description="Helical" evidence="5">
    <location>
        <begin position="235"/>
        <end position="259"/>
    </location>
</feature>
<dbReference type="InterPro" id="IPR011701">
    <property type="entry name" value="MFS"/>
</dbReference>
<feature type="transmembrane region" description="Helical" evidence="5">
    <location>
        <begin position="478"/>
        <end position="497"/>
    </location>
</feature>
<accession>A0A9N9VC05</accession>
<feature type="transmembrane region" description="Helical" evidence="5">
    <location>
        <begin position="137"/>
        <end position="159"/>
    </location>
</feature>
<dbReference type="PANTHER" id="PTHR23501">
    <property type="entry name" value="MAJOR FACILITATOR SUPERFAMILY"/>
    <property type="match status" value="1"/>
</dbReference>
<dbReference type="OrthoDB" id="10021397at2759"/>
<keyword evidence="3 5" id="KW-1133">Transmembrane helix</keyword>
<feature type="transmembrane region" description="Helical" evidence="5">
    <location>
        <begin position="366"/>
        <end position="386"/>
    </location>
</feature>
<dbReference type="Proteomes" id="UP000696573">
    <property type="component" value="Unassembled WGS sequence"/>
</dbReference>
<gene>
    <name evidence="7" type="ORF">CRHIZ90672A_00004160</name>
</gene>
<protein>
    <recommendedName>
        <fullName evidence="6">Major facilitator superfamily (MFS) profile domain-containing protein</fullName>
    </recommendedName>
</protein>
<feature type="transmembrane region" description="Helical" evidence="5">
    <location>
        <begin position="195"/>
        <end position="215"/>
    </location>
</feature>
<feature type="transmembrane region" description="Helical" evidence="5">
    <location>
        <begin position="50"/>
        <end position="75"/>
    </location>
</feature>
<feature type="transmembrane region" description="Helical" evidence="5">
    <location>
        <begin position="307"/>
        <end position="328"/>
    </location>
</feature>
<dbReference type="GO" id="GO:0005886">
    <property type="term" value="C:plasma membrane"/>
    <property type="evidence" value="ECO:0007669"/>
    <property type="project" value="TreeGrafter"/>
</dbReference>
<organism evidence="7 8">
    <name type="scientific">Clonostachys rhizophaga</name>
    <dbReference type="NCBI Taxonomy" id="160324"/>
    <lineage>
        <taxon>Eukaryota</taxon>
        <taxon>Fungi</taxon>
        <taxon>Dikarya</taxon>
        <taxon>Ascomycota</taxon>
        <taxon>Pezizomycotina</taxon>
        <taxon>Sordariomycetes</taxon>
        <taxon>Hypocreomycetidae</taxon>
        <taxon>Hypocreales</taxon>
        <taxon>Bionectriaceae</taxon>
        <taxon>Clonostachys</taxon>
    </lineage>
</organism>
<dbReference type="CDD" id="cd17502">
    <property type="entry name" value="MFS_Azr1_MDR_like"/>
    <property type="match status" value="1"/>
</dbReference>
<sequence length="510" mass="54709">MAQATNVRDDGLPRFEESKETSYTSSVEVASSIDDGQADRPSKNLAGWKLALVVLGLCLAIFCMALDNTIIATAIPRITDDFRALDDLGSFQLLFGKLYSIYPVKWVFLAAIGFFEIGSLVCGVAPASTTLIIGRAIAGLGSAGIFSGAILMIVLSVPMQQRPTYIGILAGMYGISSVAGPLIRGAFTDRLTWRWCFYINLPFGAITVLFVVLFFKPPQAGMSSTKKTLSWKQHAAQFDLEGTVCFLPAIISLLLALQWGGSRYDWSNGRVIGLFVTFGVLIIMFVGVQFWKKDRATVPPRVFSDRLVWSCAAFAVFFGALFFPLVYYGANAVRSGIMNLPMIIGLVVMSILAGLAVSAFGYYTPFIYTASVLMSIGAGLLTTFHTNTKSPSWIGYQALYGLGAGLGMQLPLVAVQTALPEPDIPNVFTNRLGVELEAAGVDPAIASGVGATELRDKVPLESLGLVLVAYSKALMGTWYVSVAMAVLSLVAAVAILWKSVKAKKVNVSNA</sequence>
<keyword evidence="8" id="KW-1185">Reference proteome</keyword>
<dbReference type="PANTHER" id="PTHR23501:SF199">
    <property type="entry name" value="MFS EFFLUX TRANSPORTER INPD-RELATED"/>
    <property type="match status" value="1"/>
</dbReference>
<evidence type="ECO:0000256" key="5">
    <source>
        <dbReference type="SAM" id="Phobius"/>
    </source>
</evidence>